<organism evidence="6 7">
    <name type="scientific">Bradyrhizobium canariense</name>
    <dbReference type="NCBI Taxonomy" id="255045"/>
    <lineage>
        <taxon>Bacteria</taxon>
        <taxon>Pseudomonadati</taxon>
        <taxon>Pseudomonadota</taxon>
        <taxon>Alphaproteobacteria</taxon>
        <taxon>Hyphomicrobiales</taxon>
        <taxon>Nitrobacteraceae</taxon>
        <taxon>Bradyrhizobium</taxon>
    </lineage>
</organism>
<dbReference type="GO" id="GO:0006865">
    <property type="term" value="P:amino acid transport"/>
    <property type="evidence" value="ECO:0007669"/>
    <property type="project" value="UniProtKB-KW"/>
</dbReference>
<evidence type="ECO:0000256" key="3">
    <source>
        <dbReference type="ARBA" id="ARBA00022970"/>
    </source>
</evidence>
<evidence type="ECO:0000313" key="7">
    <source>
        <dbReference type="Proteomes" id="UP000243904"/>
    </source>
</evidence>
<dbReference type="PANTHER" id="PTHR30483">
    <property type="entry name" value="LEUCINE-SPECIFIC-BINDING PROTEIN"/>
    <property type="match status" value="1"/>
</dbReference>
<evidence type="ECO:0000313" key="6">
    <source>
        <dbReference type="EMBL" id="SDS96087.1"/>
    </source>
</evidence>
<dbReference type="EMBL" id="LT629750">
    <property type="protein sequence ID" value="SDS96087.1"/>
    <property type="molecule type" value="Genomic_DNA"/>
</dbReference>
<gene>
    <name evidence="6" type="ORF">SAMN05444158_3836</name>
</gene>
<reference evidence="7" key="1">
    <citation type="submission" date="2016-10" db="EMBL/GenBank/DDBJ databases">
        <authorList>
            <person name="Varghese N."/>
            <person name="Submissions S."/>
        </authorList>
    </citation>
    <scope>NUCLEOTIDE SEQUENCE [LARGE SCALE GENOMIC DNA]</scope>
    <source>
        <strain evidence="7">GAS369</strain>
    </source>
</reference>
<dbReference type="InterPro" id="IPR051010">
    <property type="entry name" value="BCAA_transport"/>
</dbReference>
<dbReference type="CDD" id="cd06329">
    <property type="entry name" value="PBP1_SBP-like"/>
    <property type="match status" value="1"/>
</dbReference>
<evidence type="ECO:0000256" key="4">
    <source>
        <dbReference type="SAM" id="SignalP"/>
    </source>
</evidence>
<keyword evidence="3" id="KW-0029">Amino-acid transport</keyword>
<keyword evidence="7" id="KW-1185">Reference proteome</keyword>
<feature type="domain" description="Leucine-binding protein" evidence="5">
    <location>
        <begin position="29"/>
        <end position="376"/>
    </location>
</feature>
<keyword evidence="3" id="KW-0813">Transport</keyword>
<dbReference type="InterPro" id="IPR028081">
    <property type="entry name" value="Leu-bd"/>
</dbReference>
<dbReference type="SUPFAM" id="SSF53822">
    <property type="entry name" value="Periplasmic binding protein-like I"/>
    <property type="match status" value="1"/>
</dbReference>
<feature type="signal peptide" evidence="4">
    <location>
        <begin position="1"/>
        <end position="26"/>
    </location>
</feature>
<dbReference type="RefSeq" id="WP_146688393.1">
    <property type="nucleotide sequence ID" value="NZ_LT629750.1"/>
</dbReference>
<dbReference type="Gene3D" id="3.40.50.2300">
    <property type="match status" value="2"/>
</dbReference>
<evidence type="ECO:0000256" key="2">
    <source>
        <dbReference type="ARBA" id="ARBA00022729"/>
    </source>
</evidence>
<dbReference type="Proteomes" id="UP000243904">
    <property type="component" value="Chromosome I"/>
</dbReference>
<keyword evidence="2 4" id="KW-0732">Signal</keyword>
<sequence>MSGCLRLVCYSFLVLGLLSFGRPAVAEETIKLAYTDPFSGPFASGGDEFLKAFQFIIARKNAAGGALGRKFELVPFDDKLQPAEALIALKNMTDQNIPFVMHCTGSNVGSALIDAVSKHNARNPDNRILYLNCGALATELTNEQCDFWHFRFAGSVDMRAAARIKSLPVDLKKVYLLNQDYLFGQSIQHDSKKWLAKLRPDIEIVGDELMPFGKVQDFTPYVAKIKASGAQSVVTGNYNRDLNLLIKAAVDDGLNVRFDTFLAHLIGGPTAIGAAGENRLTSVMEFNGNVAVDQKSAEAEKLASDWRVDHQTDFSTLNFLTMIDMLSDAINKAGSTDPLKVALALEDMHYKDLVGQENIMRKEDHQLLMPYYVGVFSKDVKFDSEHTGFGWKNIMTASAADLTLPTICKMKRPEN</sequence>
<comment type="similarity">
    <text evidence="1">Belongs to the leucine-binding protein family.</text>
</comment>
<evidence type="ECO:0000256" key="1">
    <source>
        <dbReference type="ARBA" id="ARBA00010062"/>
    </source>
</evidence>
<protein>
    <submittedName>
        <fullName evidence="6">Branched-chain amino acid transport system substrate-binding protein</fullName>
    </submittedName>
</protein>
<feature type="chain" id="PRO_5009264435" evidence="4">
    <location>
        <begin position="27"/>
        <end position="415"/>
    </location>
</feature>
<proteinExistence type="inferred from homology"/>
<dbReference type="Pfam" id="PF13458">
    <property type="entry name" value="Peripla_BP_6"/>
    <property type="match status" value="1"/>
</dbReference>
<evidence type="ECO:0000259" key="5">
    <source>
        <dbReference type="Pfam" id="PF13458"/>
    </source>
</evidence>
<name>A0A1H1WFN9_9BRAD</name>
<dbReference type="AlphaFoldDB" id="A0A1H1WFN9"/>
<accession>A0A1H1WFN9</accession>
<dbReference type="InterPro" id="IPR028082">
    <property type="entry name" value="Peripla_BP_I"/>
</dbReference>